<sequence>MIKSEPRTRGADKSAVRFIHLFPDCCSLSPPRFL</sequence>
<proteinExistence type="predicted"/>
<accession>A0A8S5L7L7</accession>
<dbReference type="EMBL" id="BK014650">
    <property type="protein sequence ID" value="DAD65931.1"/>
    <property type="molecule type" value="Genomic_DNA"/>
</dbReference>
<reference evidence="1" key="1">
    <citation type="journal article" date="2021" name="Proc. Natl. Acad. Sci. U.S.A.">
        <title>A Catalog of Tens of Thousands of Viruses from Human Metagenomes Reveals Hidden Associations with Chronic Diseases.</title>
        <authorList>
            <person name="Tisza M.J."/>
            <person name="Buck C.B."/>
        </authorList>
    </citation>
    <scope>NUCLEOTIDE SEQUENCE</scope>
    <source>
        <strain evidence="1">CtDEW4</strain>
    </source>
</reference>
<evidence type="ECO:0000313" key="1">
    <source>
        <dbReference type="EMBL" id="DAD65931.1"/>
    </source>
</evidence>
<name>A0A8S5L7L7_9CAUD</name>
<protein>
    <submittedName>
        <fullName evidence="1">Uncharacterized protein</fullName>
    </submittedName>
</protein>
<organism evidence="1">
    <name type="scientific">Siphoviridae sp. ctDEW4</name>
    <dbReference type="NCBI Taxonomy" id="2823569"/>
    <lineage>
        <taxon>Viruses</taxon>
        <taxon>Duplodnaviria</taxon>
        <taxon>Heunggongvirae</taxon>
        <taxon>Uroviricota</taxon>
        <taxon>Caudoviricetes</taxon>
    </lineage>
</organism>